<gene>
    <name evidence="2" type="ORF">PHET_03973</name>
</gene>
<dbReference type="Pfam" id="PF15084">
    <property type="entry name" value="DUF4550"/>
    <property type="match status" value="1"/>
</dbReference>
<proteinExistence type="predicted"/>
<dbReference type="EMBL" id="LUCH01001622">
    <property type="protein sequence ID" value="KAF5402749.1"/>
    <property type="molecule type" value="Genomic_DNA"/>
</dbReference>
<reference evidence="2" key="1">
    <citation type="submission" date="2019-05" db="EMBL/GenBank/DDBJ databases">
        <title>Annotation for the trematode Paragonimus heterotremus.</title>
        <authorList>
            <person name="Choi Y.-J."/>
        </authorList>
    </citation>
    <scope>NUCLEOTIDE SEQUENCE</scope>
    <source>
        <strain evidence="2">LC</strain>
    </source>
</reference>
<dbReference type="PANTHER" id="PTHR33667">
    <property type="entry name" value="SI:DKEY-57N24.6"/>
    <property type="match status" value="1"/>
</dbReference>
<protein>
    <recommendedName>
        <fullName evidence="1">DUF4550 domain-containing protein</fullName>
    </recommendedName>
</protein>
<dbReference type="InterPro" id="IPR027876">
    <property type="entry name" value="DUF4550"/>
</dbReference>
<organism evidence="2 3">
    <name type="scientific">Paragonimus heterotremus</name>
    <dbReference type="NCBI Taxonomy" id="100268"/>
    <lineage>
        <taxon>Eukaryota</taxon>
        <taxon>Metazoa</taxon>
        <taxon>Spiralia</taxon>
        <taxon>Lophotrochozoa</taxon>
        <taxon>Platyhelminthes</taxon>
        <taxon>Trematoda</taxon>
        <taxon>Digenea</taxon>
        <taxon>Plagiorchiida</taxon>
        <taxon>Troglotremata</taxon>
        <taxon>Troglotrematidae</taxon>
        <taxon>Paragonimus</taxon>
    </lineage>
</organism>
<feature type="domain" description="DUF4550" evidence="1">
    <location>
        <begin position="85"/>
        <end position="182"/>
    </location>
</feature>
<dbReference type="OrthoDB" id="188352at2759"/>
<dbReference type="AlphaFoldDB" id="A0A8J4TN52"/>
<dbReference type="PANTHER" id="PTHR33667:SF7">
    <property type="entry name" value="RIKEN CDNA 1810020O05 GENE"/>
    <property type="match status" value="1"/>
</dbReference>
<name>A0A8J4TN52_9TREM</name>
<evidence type="ECO:0000313" key="3">
    <source>
        <dbReference type="Proteomes" id="UP000748531"/>
    </source>
</evidence>
<keyword evidence="3" id="KW-1185">Reference proteome</keyword>
<sequence>MQRPFSTSSELLVIKRTLTTSPTSRSNRSTNEPMVEHSTTLRFTFAIAVSCDSLLIVDAPKKSALKKTAKRDVVVKDPPQVTPCYFHLEYTADTRDYLLATDVVVFTLSLAKLYPAGLTSKTVSPWIDGNTLWIAWEEQVHLECSDENIMDIWRRSNNGGAKICIWDSKENCSVQTRFDRPRSITPNSSCDARGVEAAVRNVVKFCHRAVDISPDENYPKTVCKGSEKKTEEDQETPLNSITSKRTCVEDMQSYNIDNFSKSDRSVGSTKSGELAFSQGIPINSRNFSTHK</sequence>
<accession>A0A8J4TN52</accession>
<evidence type="ECO:0000313" key="2">
    <source>
        <dbReference type="EMBL" id="KAF5402749.1"/>
    </source>
</evidence>
<comment type="caution">
    <text evidence="2">The sequence shown here is derived from an EMBL/GenBank/DDBJ whole genome shotgun (WGS) entry which is preliminary data.</text>
</comment>
<evidence type="ECO:0000259" key="1">
    <source>
        <dbReference type="Pfam" id="PF15084"/>
    </source>
</evidence>
<dbReference type="Proteomes" id="UP000748531">
    <property type="component" value="Unassembled WGS sequence"/>
</dbReference>